<dbReference type="PANTHER" id="PTHR42997:SF1">
    <property type="entry name" value="AP-4-A PHOSPHORYLASE"/>
    <property type="match status" value="1"/>
</dbReference>
<gene>
    <name evidence="5" type="ORF">MNR06_07400</name>
</gene>
<evidence type="ECO:0000256" key="3">
    <source>
        <dbReference type="SAM" id="MobiDB-lite"/>
    </source>
</evidence>
<evidence type="ECO:0000256" key="1">
    <source>
        <dbReference type="ARBA" id="ARBA00022741"/>
    </source>
</evidence>
<dbReference type="InterPro" id="IPR052908">
    <property type="entry name" value="AP-4-A_phosphorylase"/>
</dbReference>
<feature type="region of interest" description="Disordered" evidence="3">
    <location>
        <begin position="1"/>
        <end position="26"/>
    </location>
</feature>
<feature type="compositionally biased region" description="Basic residues" evidence="3">
    <location>
        <begin position="1"/>
        <end position="21"/>
    </location>
</feature>
<evidence type="ECO:0000259" key="4">
    <source>
        <dbReference type="PROSITE" id="PS51084"/>
    </source>
</evidence>
<dbReference type="InterPro" id="IPR011146">
    <property type="entry name" value="HIT-like"/>
</dbReference>
<organism evidence="5 6">
    <name type="scientific">Bdellovibrio reynosensis</name>
    <dbReference type="NCBI Taxonomy" id="2835041"/>
    <lineage>
        <taxon>Bacteria</taxon>
        <taxon>Pseudomonadati</taxon>
        <taxon>Bdellovibrionota</taxon>
        <taxon>Bdellovibrionia</taxon>
        <taxon>Bdellovibrionales</taxon>
        <taxon>Pseudobdellovibrionaceae</taxon>
        <taxon>Bdellovibrio</taxon>
    </lineage>
</organism>
<reference evidence="5" key="1">
    <citation type="submission" date="2022-03" db="EMBL/GenBank/DDBJ databases">
        <title>Genome Identification and Characterization of new species Bdellovibrio reynosense LBG001 sp. nov. from a Mexico soil sample.</title>
        <authorList>
            <person name="Camilli A."/>
            <person name="Ajao Y."/>
            <person name="Guo X."/>
        </authorList>
    </citation>
    <scope>NUCLEOTIDE SEQUENCE</scope>
    <source>
        <strain evidence="5">LBG001</strain>
    </source>
</reference>
<dbReference type="CDD" id="cd01275">
    <property type="entry name" value="FHIT"/>
    <property type="match status" value="1"/>
</dbReference>
<dbReference type="Proteomes" id="UP000830116">
    <property type="component" value="Chromosome"/>
</dbReference>
<keyword evidence="6" id="KW-1185">Reference proteome</keyword>
<evidence type="ECO:0000313" key="5">
    <source>
        <dbReference type="EMBL" id="UOF02775.1"/>
    </source>
</evidence>
<dbReference type="Pfam" id="PF01230">
    <property type="entry name" value="HIT"/>
    <property type="match status" value="1"/>
</dbReference>
<protein>
    <submittedName>
        <fullName evidence="5">HIT domain-containing protein</fullName>
    </submittedName>
</protein>
<proteinExistence type="predicted"/>
<name>A0ABY4CCZ2_9BACT</name>
<dbReference type="EMBL" id="CP093442">
    <property type="protein sequence ID" value="UOF02775.1"/>
    <property type="molecule type" value="Genomic_DNA"/>
</dbReference>
<dbReference type="Gene3D" id="3.30.428.10">
    <property type="entry name" value="HIT-like"/>
    <property type="match status" value="1"/>
</dbReference>
<evidence type="ECO:0000313" key="6">
    <source>
        <dbReference type="Proteomes" id="UP000830116"/>
    </source>
</evidence>
<sequence length="203" mass="22872">MAKKKKPITAKKKIATKKTKKPAPASSAAQIKINSEVWPLERDVLFRPDRMKYVRKLIKPEGCVFCKAAGSEASFDTLCVFKSKHSMVVLNKFPYNSGHVLVLPQRHCGDLLKLSDEEYTDLQNTIRFVMAALHEAYQPGGINLGLNHGAVAGAGIPEHLHYHLIPRWAGDLNFFPLIAETKVLVESLEQTYDKLWSILKKYE</sequence>
<feature type="domain" description="HIT" evidence="4">
    <location>
        <begin position="64"/>
        <end position="174"/>
    </location>
</feature>
<dbReference type="InterPro" id="IPR039383">
    <property type="entry name" value="FHIT"/>
</dbReference>
<keyword evidence="1" id="KW-0547">Nucleotide-binding</keyword>
<dbReference type="InterPro" id="IPR036265">
    <property type="entry name" value="HIT-like_sf"/>
</dbReference>
<feature type="short sequence motif" description="Histidine triad motif" evidence="2">
    <location>
        <begin position="159"/>
        <end position="163"/>
    </location>
</feature>
<accession>A0ABY4CCZ2</accession>
<dbReference type="SUPFAM" id="SSF54197">
    <property type="entry name" value="HIT-like"/>
    <property type="match status" value="1"/>
</dbReference>
<dbReference type="PROSITE" id="PS51084">
    <property type="entry name" value="HIT_2"/>
    <property type="match status" value="1"/>
</dbReference>
<evidence type="ECO:0000256" key="2">
    <source>
        <dbReference type="PROSITE-ProRule" id="PRU00464"/>
    </source>
</evidence>
<dbReference type="PANTHER" id="PTHR42997">
    <property type="entry name" value="HIT FAMILY HYDROLASE"/>
    <property type="match status" value="1"/>
</dbReference>
<dbReference type="RefSeq" id="WP_243540582.1">
    <property type="nucleotide sequence ID" value="NZ_CP093442.1"/>
</dbReference>